<evidence type="ECO:0000313" key="2">
    <source>
        <dbReference type="Proteomes" id="UP001139450"/>
    </source>
</evidence>
<dbReference type="Proteomes" id="UP001139450">
    <property type="component" value="Unassembled WGS sequence"/>
</dbReference>
<gene>
    <name evidence="1" type="ORF">MUY27_00010</name>
</gene>
<dbReference type="AlphaFoldDB" id="A0A9X2B9T5"/>
<reference evidence="1" key="1">
    <citation type="submission" date="2022-04" db="EMBL/GenBank/DDBJ databases">
        <title>Mucilaginibacter sp. RS28 isolated from freshwater.</title>
        <authorList>
            <person name="Ko S.-R."/>
        </authorList>
    </citation>
    <scope>NUCLEOTIDE SEQUENCE</scope>
    <source>
        <strain evidence="1">RS28</strain>
    </source>
</reference>
<protein>
    <recommendedName>
        <fullName evidence="3">ParB/Sulfiredoxin domain-containing protein</fullName>
    </recommendedName>
</protein>
<evidence type="ECO:0008006" key="3">
    <source>
        <dbReference type="Google" id="ProtNLM"/>
    </source>
</evidence>
<keyword evidence="2" id="KW-1185">Reference proteome</keyword>
<dbReference type="RefSeq" id="WP_245127905.1">
    <property type="nucleotide sequence ID" value="NZ_JALJEJ010000001.1"/>
</dbReference>
<name>A0A9X2B9T5_9SPHI</name>
<organism evidence="1 2">
    <name type="scientific">Mucilaginibacter straminoryzae</name>
    <dbReference type="NCBI Taxonomy" id="2932774"/>
    <lineage>
        <taxon>Bacteria</taxon>
        <taxon>Pseudomonadati</taxon>
        <taxon>Bacteroidota</taxon>
        <taxon>Sphingobacteriia</taxon>
        <taxon>Sphingobacteriales</taxon>
        <taxon>Sphingobacteriaceae</taxon>
        <taxon>Mucilaginibacter</taxon>
    </lineage>
</organism>
<evidence type="ECO:0000313" key="1">
    <source>
        <dbReference type="EMBL" id="MCJ8208067.1"/>
    </source>
</evidence>
<comment type="caution">
    <text evidence="1">The sequence shown here is derived from an EMBL/GenBank/DDBJ whole genome shotgun (WGS) entry which is preliminary data.</text>
</comment>
<sequence length="447" mass="50880">MSTGEIKTILVTNLSVSTENPRFEMVGNQREAIRVMIQDQGDKLVNLAKDIVEYGLNPSELTIVVPDKSTPKFNVLEGNRRVTALKLLSNLDLIDTDFSSFLRKIKPVSEQYRKRPIDSVQCVVFDKFEDASKWINLKHTGENDGIGIVKWNAQQVARFEARTRGKSAIALQAIEFLRRESLLDDHLKEQLKNVPSTSLERLLRDASIQDVLGLSIADGKLLTGFHKDEVVKGLLKVVNDLVNKTIRVKDIYTKQDREKYIESFKPSELPDKTRMTVTSWELTSPTPPRSMPAASSQKRSVALSLDRQTVIPKNCVLTIKEERVNKIYRELRNLDLDLYENAAAVLLRVFLELSLDTFIHTKSIQGVKKMDSLVLKAEKVIKYLEDSNSADKHVLKGIKTAIANPNSIFSIDTFNAYVHNRHFSPSARELKLTWDNIKIFMEKIWES</sequence>
<accession>A0A9X2B9T5</accession>
<proteinExistence type="predicted"/>
<dbReference type="EMBL" id="JALJEJ010000001">
    <property type="protein sequence ID" value="MCJ8208067.1"/>
    <property type="molecule type" value="Genomic_DNA"/>
</dbReference>